<dbReference type="SMR" id="A0A1I7SB18"/>
<dbReference type="GO" id="GO:0007165">
    <property type="term" value="P:signal transduction"/>
    <property type="evidence" value="ECO:0007669"/>
    <property type="project" value="TreeGrafter"/>
</dbReference>
<evidence type="ECO:0000313" key="2">
    <source>
        <dbReference type="EMBL" id="CAD5220091.1"/>
    </source>
</evidence>
<dbReference type="EMBL" id="CAJFCV020000003">
    <property type="protein sequence ID" value="CAG9105891.1"/>
    <property type="molecule type" value="Genomic_DNA"/>
</dbReference>
<gene>
    <name evidence="2" type="ORF">BXYJ_LOCUS6005</name>
</gene>
<keyword evidence="1" id="KW-0732">Signal</keyword>
<keyword evidence="4" id="KW-1185">Reference proteome</keyword>
<reference evidence="5" key="1">
    <citation type="submission" date="2016-11" db="UniProtKB">
        <authorList>
            <consortium name="WormBaseParasite"/>
        </authorList>
    </citation>
    <scope>IDENTIFICATION</scope>
</reference>
<proteinExistence type="predicted"/>
<dbReference type="Proteomes" id="UP000582659">
    <property type="component" value="Unassembled WGS sequence"/>
</dbReference>
<feature type="chain" id="PRO_5035359911" evidence="1">
    <location>
        <begin position="16"/>
        <end position="375"/>
    </location>
</feature>
<name>A0A1I7SB18_BURXY</name>
<dbReference type="Proteomes" id="UP000659654">
    <property type="component" value="Unassembled WGS sequence"/>
</dbReference>
<evidence type="ECO:0000313" key="5">
    <source>
        <dbReference type="WBParaSite" id="BXY_1021500.1"/>
    </source>
</evidence>
<feature type="signal peptide" evidence="1">
    <location>
        <begin position="1"/>
        <end position="15"/>
    </location>
</feature>
<reference evidence="2" key="2">
    <citation type="submission" date="2020-09" db="EMBL/GenBank/DDBJ databases">
        <authorList>
            <person name="Kikuchi T."/>
        </authorList>
    </citation>
    <scope>NUCLEOTIDE SEQUENCE</scope>
    <source>
        <strain evidence="2">Ka4C1</strain>
    </source>
</reference>
<evidence type="ECO:0000313" key="3">
    <source>
        <dbReference type="Proteomes" id="UP000095284"/>
    </source>
</evidence>
<dbReference type="InterPro" id="IPR017853">
    <property type="entry name" value="GH"/>
</dbReference>
<protein>
    <submittedName>
        <fullName evidence="2">(pine wood nematode) hypothetical protein</fullName>
    </submittedName>
</protein>
<dbReference type="WBParaSite" id="BXY_1021500.1">
    <property type="protein sequence ID" value="BXY_1021500.1"/>
    <property type="gene ID" value="BXY_1021500"/>
</dbReference>
<dbReference type="PANTHER" id="PTHR23208">
    <property type="entry name" value="LYSOZYME PROTEIN"/>
    <property type="match status" value="1"/>
</dbReference>
<dbReference type="AlphaFoldDB" id="A0A1I7SB18"/>
<evidence type="ECO:0000256" key="1">
    <source>
        <dbReference type="SAM" id="SignalP"/>
    </source>
</evidence>
<organism evidence="3 5">
    <name type="scientific">Bursaphelenchus xylophilus</name>
    <name type="common">Pinewood nematode worm</name>
    <name type="synonym">Aphelenchoides xylophilus</name>
    <dbReference type="NCBI Taxonomy" id="6326"/>
    <lineage>
        <taxon>Eukaryota</taxon>
        <taxon>Metazoa</taxon>
        <taxon>Ecdysozoa</taxon>
        <taxon>Nematoda</taxon>
        <taxon>Chromadorea</taxon>
        <taxon>Rhabditida</taxon>
        <taxon>Tylenchina</taxon>
        <taxon>Tylenchomorpha</taxon>
        <taxon>Aphelenchoidea</taxon>
        <taxon>Aphelenchoididae</taxon>
        <taxon>Bursaphelenchus</taxon>
    </lineage>
</organism>
<dbReference type="Proteomes" id="UP000095284">
    <property type="component" value="Unplaced"/>
</dbReference>
<accession>A0A1I7SB18</accession>
<evidence type="ECO:0000313" key="4">
    <source>
        <dbReference type="Proteomes" id="UP000659654"/>
    </source>
</evidence>
<dbReference type="Gene3D" id="3.20.20.80">
    <property type="entry name" value="Glycosidases"/>
    <property type="match status" value="1"/>
</dbReference>
<sequence length="375" mass="43081">MWKLLSLVLIGVVSGDPVKAMYRNFYGVGTTDLIDLTKMRCLLEKHYEFVFLQLFKDGQGDEIGLKNLALTENSSLYTELYVIPDPSKPAAKQLNDIVAFGKKNNYEFNFLWFQITDPLRWNSLKEKNVIFINQFAAAAKAQGIELGYFTNWYDYKQITDNSQKIQSRDIFYWNTLGSGPSAETANNVNDFRPFGPFKGDPFAKQYGIDEEECGLKVTKNVHYGDAVPLLSRPNLEYFVYVTPDTKSSADQQAEDLLNFGYKHCAEFLLLFLEITDPLRWKTNKQKNVDFINEFVDASESRAMRVGFYTSWYDYKVITNNSNQTTNDILFYWNTLGAGPNAETASNINDFRPFGPFKDLPALKQYGKGQQNRLRQ</sequence>
<dbReference type="EMBL" id="CAJFDI010000003">
    <property type="protein sequence ID" value="CAD5220091.1"/>
    <property type="molecule type" value="Genomic_DNA"/>
</dbReference>
<dbReference type="GO" id="GO:0045087">
    <property type="term" value="P:innate immune response"/>
    <property type="evidence" value="ECO:0007669"/>
    <property type="project" value="TreeGrafter"/>
</dbReference>
<dbReference type="OrthoDB" id="25039at2759"/>
<dbReference type="SUPFAM" id="SSF51445">
    <property type="entry name" value="(Trans)glycosidases"/>
    <property type="match status" value="2"/>
</dbReference>
<dbReference type="PANTHER" id="PTHR23208:SF14">
    <property type="entry name" value="GLYCOSIDE HYDROLASE FAMILY 25 PROTEIN-RELATED"/>
    <property type="match status" value="1"/>
</dbReference>
<dbReference type="InterPro" id="IPR051595">
    <property type="entry name" value="GH25_Enzymes"/>
</dbReference>